<gene>
    <name evidence="1" type="ORF">BCR42DRAFT_443372</name>
</gene>
<dbReference type="PANTHER" id="PTHR47718">
    <property type="entry name" value="OS01G0519700 PROTEIN"/>
    <property type="match status" value="1"/>
</dbReference>
<proteinExistence type="predicted"/>
<organism evidence="1 2">
    <name type="scientific">Absidia repens</name>
    <dbReference type="NCBI Taxonomy" id="90262"/>
    <lineage>
        <taxon>Eukaryota</taxon>
        <taxon>Fungi</taxon>
        <taxon>Fungi incertae sedis</taxon>
        <taxon>Mucoromycota</taxon>
        <taxon>Mucoromycotina</taxon>
        <taxon>Mucoromycetes</taxon>
        <taxon>Mucorales</taxon>
        <taxon>Cunninghamellaceae</taxon>
        <taxon>Absidia</taxon>
    </lineage>
</organism>
<name>A0A1X2I071_9FUNG</name>
<dbReference type="STRING" id="90262.A0A1X2I071"/>
<comment type="caution">
    <text evidence="1">The sequence shown here is derived from an EMBL/GenBank/DDBJ whole genome shotgun (WGS) entry which is preliminary data.</text>
</comment>
<dbReference type="PANTHER" id="PTHR47718:SF3">
    <property type="entry name" value="PROTEIN FAR1-RELATED SEQUENCE 5-LIKE"/>
    <property type="match status" value="1"/>
</dbReference>
<evidence type="ECO:0000313" key="2">
    <source>
        <dbReference type="Proteomes" id="UP000193560"/>
    </source>
</evidence>
<reference evidence="1 2" key="1">
    <citation type="submission" date="2016-07" db="EMBL/GenBank/DDBJ databases">
        <title>Pervasive Adenine N6-methylation of Active Genes in Fungi.</title>
        <authorList>
            <consortium name="DOE Joint Genome Institute"/>
            <person name="Mondo S.J."/>
            <person name="Dannebaum R.O."/>
            <person name="Kuo R.C."/>
            <person name="Labutti K."/>
            <person name="Haridas S."/>
            <person name="Kuo A."/>
            <person name="Salamov A."/>
            <person name="Ahrendt S.R."/>
            <person name="Lipzen A."/>
            <person name="Sullivan W."/>
            <person name="Andreopoulos W.B."/>
            <person name="Clum A."/>
            <person name="Lindquist E."/>
            <person name="Daum C."/>
            <person name="Ramamoorthy G.K."/>
            <person name="Gryganskyi A."/>
            <person name="Culley D."/>
            <person name="Magnuson J.K."/>
            <person name="James T.Y."/>
            <person name="O'Malley M.A."/>
            <person name="Stajich J.E."/>
            <person name="Spatafora J.W."/>
            <person name="Visel A."/>
            <person name="Grigoriev I.V."/>
        </authorList>
    </citation>
    <scope>NUCLEOTIDE SEQUENCE [LARGE SCALE GENOMIC DNA]</scope>
    <source>
        <strain evidence="1 2">NRRL 1336</strain>
    </source>
</reference>
<protein>
    <submittedName>
        <fullName evidence="1">Uncharacterized protein</fullName>
    </submittedName>
</protein>
<evidence type="ECO:0000313" key="1">
    <source>
        <dbReference type="EMBL" id="ORZ06273.1"/>
    </source>
</evidence>
<accession>A0A1X2I071</accession>
<dbReference type="OrthoDB" id="2422411at2759"/>
<keyword evidence="2" id="KW-1185">Reference proteome</keyword>
<dbReference type="Proteomes" id="UP000193560">
    <property type="component" value="Unassembled WGS sequence"/>
</dbReference>
<dbReference type="AlphaFoldDB" id="A0A1X2I071"/>
<dbReference type="EMBL" id="MCGE01000040">
    <property type="protein sequence ID" value="ORZ06273.1"/>
    <property type="molecule type" value="Genomic_DNA"/>
</dbReference>
<sequence length="278" mass="31423">MISQVLIGKVYPTKDSMVKDVRAFARRNGFAITGNPGSNGCSQRGSGCGRMTASSRKTTTFKTATESCLWKAYGKTDNKETGEWKIVRVHSHNKVKVDAKNQHLIERQSIIEHSHEMISSSIATSFIFPSARKMDDSTKQKVISMSSSGIEPAKIIDTLAVDDIVIKDKDVYNIKQRYVRPNLNGMNKDERFSEQIKAMREQGFVISLKQDSDDVVRMMMITNPDAVEMTRQYGVVVSADSTYQTSDLLLQALLIWHHLSQNVHRCNYQHGQRSHHQL</sequence>